<evidence type="ECO:0000313" key="8">
    <source>
        <dbReference type="Proteomes" id="UP001176940"/>
    </source>
</evidence>
<sequence length="340" mass="39182">MMNWCKLNGKPRYDRQINDISEGIIQLKFANIKNKLLGINSRRIWRKKKKVEYNAKNTIPTMKHGGENIILWGCFSAKEDFIEERMDGVMYHKIFIINFLPLVRALKMGRSVGFQHDNDLKHTARATKEWLRKKHFKILEWPSQSPDLNPIVNLWRKLKLSVAQRLWDRGENVLCSPSFTGDVNKPDFTPRFAAKSWLHNRYLRIFKAPDGPPNQAGGQLHISWVPDKKKAGLHPYPSEEQKKQLAQDTGLTILQVNNWFINARRRIVQPMIDQSNRTGQGGGPYSPDGQNIGGYVMDGQQHMGIRPPEILHIAEELGISQYGRLSYYPSGNNDAHFPFS</sequence>
<dbReference type="CDD" id="cd00086">
    <property type="entry name" value="homeodomain"/>
    <property type="match status" value="1"/>
</dbReference>
<evidence type="ECO:0000259" key="6">
    <source>
        <dbReference type="PROSITE" id="PS50071"/>
    </source>
</evidence>
<dbReference type="PANTHER" id="PTHR11850">
    <property type="entry name" value="HOMEOBOX PROTEIN TRANSCRIPTION FACTORS"/>
    <property type="match status" value="1"/>
</dbReference>
<feature type="domain" description="Homeobox" evidence="6">
    <location>
        <begin position="234"/>
        <end position="270"/>
    </location>
</feature>
<dbReference type="PROSITE" id="PS50071">
    <property type="entry name" value="HOMEOBOX_2"/>
    <property type="match status" value="1"/>
</dbReference>
<dbReference type="Pfam" id="PF13358">
    <property type="entry name" value="DDE_3"/>
    <property type="match status" value="1"/>
</dbReference>
<comment type="subcellular location">
    <subcellularLocation>
        <location evidence="5">Nucleus</location>
    </subcellularLocation>
</comment>
<dbReference type="Pfam" id="PF05920">
    <property type="entry name" value="Homeobox_KN"/>
    <property type="match status" value="1"/>
</dbReference>
<evidence type="ECO:0000256" key="3">
    <source>
        <dbReference type="ARBA" id="ARBA00023159"/>
    </source>
</evidence>
<evidence type="ECO:0000256" key="4">
    <source>
        <dbReference type="ARBA" id="ARBA00023242"/>
    </source>
</evidence>
<evidence type="ECO:0000313" key="7">
    <source>
        <dbReference type="EMBL" id="CAJ0957724.1"/>
    </source>
</evidence>
<keyword evidence="8" id="KW-1185">Reference proteome</keyword>
<evidence type="ECO:0000256" key="5">
    <source>
        <dbReference type="PROSITE-ProRule" id="PRU00108"/>
    </source>
</evidence>
<organism evidence="7 8">
    <name type="scientific">Ranitomeya imitator</name>
    <name type="common">mimic poison frog</name>
    <dbReference type="NCBI Taxonomy" id="111125"/>
    <lineage>
        <taxon>Eukaryota</taxon>
        <taxon>Metazoa</taxon>
        <taxon>Chordata</taxon>
        <taxon>Craniata</taxon>
        <taxon>Vertebrata</taxon>
        <taxon>Euteleostomi</taxon>
        <taxon>Amphibia</taxon>
        <taxon>Batrachia</taxon>
        <taxon>Anura</taxon>
        <taxon>Neobatrachia</taxon>
        <taxon>Hyloidea</taxon>
        <taxon>Dendrobatidae</taxon>
        <taxon>Dendrobatinae</taxon>
        <taxon>Ranitomeya</taxon>
    </lineage>
</organism>
<accession>A0ABN9M4K8</accession>
<dbReference type="InterPro" id="IPR009057">
    <property type="entry name" value="Homeodomain-like_sf"/>
</dbReference>
<dbReference type="EMBL" id="CAUEEQ010044048">
    <property type="protein sequence ID" value="CAJ0957724.1"/>
    <property type="molecule type" value="Genomic_DNA"/>
</dbReference>
<protein>
    <recommendedName>
        <fullName evidence="6">Homeobox domain-containing protein</fullName>
    </recommendedName>
</protein>
<keyword evidence="3" id="KW-0010">Activator</keyword>
<evidence type="ECO:0000256" key="2">
    <source>
        <dbReference type="ARBA" id="ARBA00023155"/>
    </source>
</evidence>
<feature type="DNA-binding region" description="Homeobox" evidence="5">
    <location>
        <begin position="236"/>
        <end position="271"/>
    </location>
</feature>
<dbReference type="InterPro" id="IPR008422">
    <property type="entry name" value="KN_HD"/>
</dbReference>
<dbReference type="SUPFAM" id="SSF46689">
    <property type="entry name" value="Homeodomain-like"/>
    <property type="match status" value="1"/>
</dbReference>
<name>A0ABN9M4K8_9NEOB</name>
<dbReference type="InterPro" id="IPR050224">
    <property type="entry name" value="TALE_homeobox"/>
</dbReference>
<dbReference type="Proteomes" id="UP001176940">
    <property type="component" value="Unassembled WGS sequence"/>
</dbReference>
<evidence type="ECO:0000256" key="1">
    <source>
        <dbReference type="ARBA" id="ARBA00023125"/>
    </source>
</evidence>
<dbReference type="InterPro" id="IPR036397">
    <property type="entry name" value="RNaseH_sf"/>
</dbReference>
<dbReference type="InterPro" id="IPR001356">
    <property type="entry name" value="HD"/>
</dbReference>
<comment type="caution">
    <text evidence="7">The sequence shown here is derived from an EMBL/GenBank/DDBJ whole genome shotgun (WGS) entry which is preliminary data.</text>
</comment>
<keyword evidence="2 5" id="KW-0371">Homeobox</keyword>
<dbReference type="Gene3D" id="1.10.10.60">
    <property type="entry name" value="Homeodomain-like"/>
    <property type="match status" value="1"/>
</dbReference>
<keyword evidence="4 5" id="KW-0539">Nucleus</keyword>
<reference evidence="7" key="1">
    <citation type="submission" date="2023-07" db="EMBL/GenBank/DDBJ databases">
        <authorList>
            <person name="Stuckert A."/>
        </authorList>
    </citation>
    <scope>NUCLEOTIDE SEQUENCE</scope>
</reference>
<dbReference type="InterPro" id="IPR038717">
    <property type="entry name" value="Tc1-like_DDE_dom"/>
</dbReference>
<dbReference type="Gene3D" id="3.30.420.10">
    <property type="entry name" value="Ribonuclease H-like superfamily/Ribonuclease H"/>
    <property type="match status" value="1"/>
</dbReference>
<keyword evidence="1 5" id="KW-0238">DNA-binding</keyword>
<gene>
    <name evidence="7" type="ORF">RIMI_LOCUS16038301</name>
</gene>
<dbReference type="SMART" id="SM00389">
    <property type="entry name" value="HOX"/>
    <property type="match status" value="1"/>
</dbReference>
<proteinExistence type="predicted"/>